<dbReference type="InterPro" id="IPR036388">
    <property type="entry name" value="WH-like_DNA-bd_sf"/>
</dbReference>
<evidence type="ECO:0000313" key="5">
    <source>
        <dbReference type="EMBL" id="MEX6689506.1"/>
    </source>
</evidence>
<name>A0ABV3ZK79_9BACT</name>
<dbReference type="InterPro" id="IPR005650">
    <property type="entry name" value="BlaI_family"/>
</dbReference>
<dbReference type="InterPro" id="IPR036390">
    <property type="entry name" value="WH_DNA-bd_sf"/>
</dbReference>
<dbReference type="Gene3D" id="1.10.4040.10">
    <property type="entry name" value="Penicillinase repressor domain"/>
    <property type="match status" value="1"/>
</dbReference>
<comment type="similarity">
    <text evidence="1">Belongs to the BlaI transcriptional regulatory family.</text>
</comment>
<protein>
    <submittedName>
        <fullName evidence="5">BlaI/MecI/CopY family transcriptional regulator</fullName>
    </submittedName>
</protein>
<evidence type="ECO:0000256" key="4">
    <source>
        <dbReference type="ARBA" id="ARBA00023163"/>
    </source>
</evidence>
<evidence type="ECO:0000256" key="2">
    <source>
        <dbReference type="ARBA" id="ARBA00023015"/>
    </source>
</evidence>
<proteinExistence type="inferred from homology"/>
<dbReference type="RefSeq" id="WP_369330913.1">
    <property type="nucleotide sequence ID" value="NZ_JAULBC010000006.1"/>
</dbReference>
<gene>
    <name evidence="5" type="ORF">QTN47_18505</name>
</gene>
<keyword evidence="4" id="KW-0804">Transcription</keyword>
<dbReference type="SUPFAM" id="SSF46785">
    <property type="entry name" value="Winged helix' DNA-binding domain"/>
    <property type="match status" value="1"/>
</dbReference>
<sequence length="134" mass="15283">MKQKNQSTVADPVPAKSEMDVLQILWQHGPSTVRFVHDILTEKKGNIQYTSTLKLMQTMTEKGLLMRDETNMKHIYSAVLEEKKTKGNALSKFLDNMYEGSVKSLMTALLGNEKTSPEELKVLEEMLHKLDKTK</sequence>
<dbReference type="EMBL" id="JAULBC010000006">
    <property type="protein sequence ID" value="MEX6689506.1"/>
    <property type="molecule type" value="Genomic_DNA"/>
</dbReference>
<evidence type="ECO:0000256" key="1">
    <source>
        <dbReference type="ARBA" id="ARBA00011046"/>
    </source>
</evidence>
<reference evidence="5 6" key="1">
    <citation type="submission" date="2023-07" db="EMBL/GenBank/DDBJ databases">
        <authorList>
            <person name="Lian W.-H."/>
        </authorList>
    </citation>
    <scope>NUCLEOTIDE SEQUENCE [LARGE SCALE GENOMIC DNA]</scope>
    <source>
        <strain evidence="5 6">SYSU DXS3180</strain>
    </source>
</reference>
<organism evidence="5 6">
    <name type="scientific">Danxiaibacter flavus</name>
    <dbReference type="NCBI Taxonomy" id="3049108"/>
    <lineage>
        <taxon>Bacteria</taxon>
        <taxon>Pseudomonadati</taxon>
        <taxon>Bacteroidota</taxon>
        <taxon>Chitinophagia</taxon>
        <taxon>Chitinophagales</taxon>
        <taxon>Chitinophagaceae</taxon>
        <taxon>Danxiaibacter</taxon>
    </lineage>
</organism>
<dbReference type="Pfam" id="PF03965">
    <property type="entry name" value="Penicillinase_R"/>
    <property type="match status" value="1"/>
</dbReference>
<comment type="caution">
    <text evidence="5">The sequence shown here is derived from an EMBL/GenBank/DDBJ whole genome shotgun (WGS) entry which is preliminary data.</text>
</comment>
<dbReference type="Gene3D" id="1.10.10.10">
    <property type="entry name" value="Winged helix-like DNA-binding domain superfamily/Winged helix DNA-binding domain"/>
    <property type="match status" value="1"/>
</dbReference>
<evidence type="ECO:0000313" key="6">
    <source>
        <dbReference type="Proteomes" id="UP001560573"/>
    </source>
</evidence>
<dbReference type="PIRSF" id="PIRSF019455">
    <property type="entry name" value="CopR_AtkY"/>
    <property type="match status" value="1"/>
</dbReference>
<accession>A0ABV3ZK79</accession>
<keyword evidence="2" id="KW-0805">Transcription regulation</keyword>
<keyword evidence="3" id="KW-0238">DNA-binding</keyword>
<evidence type="ECO:0000256" key="3">
    <source>
        <dbReference type="ARBA" id="ARBA00023125"/>
    </source>
</evidence>
<dbReference type="Proteomes" id="UP001560573">
    <property type="component" value="Unassembled WGS sequence"/>
</dbReference>
<keyword evidence="6" id="KW-1185">Reference proteome</keyword>